<proteinExistence type="predicted"/>
<evidence type="ECO:0000313" key="3">
    <source>
        <dbReference type="Proteomes" id="UP000526184"/>
    </source>
</evidence>
<dbReference type="SUPFAM" id="SSF52949">
    <property type="entry name" value="Macro domain-like"/>
    <property type="match status" value="1"/>
</dbReference>
<dbReference type="PANTHER" id="PTHR11106">
    <property type="entry name" value="GANGLIOSIDE INDUCED DIFFERENTIATION ASSOCIATED PROTEIN 2-RELATED"/>
    <property type="match status" value="1"/>
</dbReference>
<dbReference type="SMART" id="SM00506">
    <property type="entry name" value="A1pp"/>
    <property type="match status" value="1"/>
</dbReference>
<evidence type="ECO:0000313" key="2">
    <source>
        <dbReference type="EMBL" id="NYV27940.1"/>
    </source>
</evidence>
<gene>
    <name evidence="2" type="ORF">HP397_03780</name>
</gene>
<feature type="domain" description="Macro" evidence="1">
    <location>
        <begin position="1"/>
        <end position="168"/>
    </location>
</feature>
<sequence length="324" mass="37052">MALKLVRNDITSMNVDAIVNTANVAPIYSSGIDGAVYKKAGTHKLLEERKKIGYLNEGDVAITPGFDLPAKYIIHAASPKYEGAKSNFERTLRSCYKKSLTLAKEKNIKSIAFPIIATGSNGYSIKDGMQIALDEISNFLFDNKMEIYLVVFDDESTKLSKNIYSKIEEYIDNEYVSSKISEEYFNDVYSRRNMIQIYDGSKFSELDERIENISSSFQEYLFYLIKKNNLTNAEVYKNALIKKQTFSKIKLNKNYHPDKFTVLCLCIGAKLNKEESEILLEKAGYAFSSCDKRDVIFSFFIENKIHDMIEIDIMLEEHGLPYVI</sequence>
<dbReference type="InterPro" id="IPR002589">
    <property type="entry name" value="Macro_dom"/>
</dbReference>
<evidence type="ECO:0000259" key="1">
    <source>
        <dbReference type="PROSITE" id="PS51154"/>
    </source>
</evidence>
<dbReference type="PROSITE" id="PS51154">
    <property type="entry name" value="MACRO"/>
    <property type="match status" value="1"/>
</dbReference>
<protein>
    <submittedName>
        <fullName evidence="2">Macro domain-containing protein</fullName>
    </submittedName>
</protein>
<reference evidence="2 3" key="1">
    <citation type="submission" date="2020-05" db="EMBL/GenBank/DDBJ databases">
        <title>Streptobacillus felis strain LHL191014123.</title>
        <authorList>
            <person name="Fawzy A."/>
            <person name="Rau J."/>
            <person name="Risse K."/>
            <person name="Schauerte N."/>
            <person name="Geiger C."/>
            <person name="Blom J."/>
            <person name="Imirzalioglu C."/>
            <person name="Falgenhauer J."/>
            <person name="Bach A."/>
            <person name="Herden C."/>
            <person name="Eisenberg T."/>
        </authorList>
    </citation>
    <scope>NUCLEOTIDE SEQUENCE [LARGE SCALE GENOMIC DNA]</scope>
    <source>
        <strain evidence="2 3">LHL191014123</strain>
    </source>
</reference>
<dbReference type="Gene3D" id="3.40.220.10">
    <property type="entry name" value="Leucine Aminopeptidase, subunit E, domain 1"/>
    <property type="match status" value="1"/>
</dbReference>
<dbReference type="InterPro" id="IPR043472">
    <property type="entry name" value="Macro_dom-like"/>
</dbReference>
<keyword evidence="3" id="KW-1185">Reference proteome</keyword>
<comment type="caution">
    <text evidence="2">The sequence shown here is derived from an EMBL/GenBank/DDBJ whole genome shotgun (WGS) entry which is preliminary data.</text>
</comment>
<accession>A0A7Z0PH48</accession>
<dbReference type="PANTHER" id="PTHR11106:SF27">
    <property type="entry name" value="MACRO DOMAIN-CONTAINING PROTEIN"/>
    <property type="match status" value="1"/>
</dbReference>
<organism evidence="2 3">
    <name type="scientific">Streptobacillus felis</name>
    <dbReference type="NCBI Taxonomy" id="1384509"/>
    <lineage>
        <taxon>Bacteria</taxon>
        <taxon>Fusobacteriati</taxon>
        <taxon>Fusobacteriota</taxon>
        <taxon>Fusobacteriia</taxon>
        <taxon>Fusobacteriales</taxon>
        <taxon>Leptotrichiaceae</taxon>
        <taxon>Streptobacillus</taxon>
    </lineage>
</organism>
<dbReference type="RefSeq" id="WP_180136049.1">
    <property type="nucleotide sequence ID" value="NZ_JABMKT010000016.1"/>
</dbReference>
<name>A0A7Z0PH48_9FUSO</name>
<dbReference type="EMBL" id="JABMKT010000016">
    <property type="protein sequence ID" value="NYV27940.1"/>
    <property type="molecule type" value="Genomic_DNA"/>
</dbReference>
<dbReference type="Pfam" id="PF01661">
    <property type="entry name" value="Macro"/>
    <property type="match status" value="1"/>
</dbReference>
<dbReference type="Proteomes" id="UP000526184">
    <property type="component" value="Unassembled WGS sequence"/>
</dbReference>
<dbReference type="AlphaFoldDB" id="A0A7Z0PH48"/>